<feature type="compositionally biased region" description="Basic residues" evidence="1">
    <location>
        <begin position="246"/>
        <end position="261"/>
    </location>
</feature>
<evidence type="ECO:0000256" key="1">
    <source>
        <dbReference type="SAM" id="MobiDB-lite"/>
    </source>
</evidence>
<reference evidence="2 3" key="1">
    <citation type="submission" date="2020-08" db="EMBL/GenBank/DDBJ databases">
        <title>Sequencing the genomes of 1000 actinobacteria strains.</title>
        <authorList>
            <person name="Klenk H.-P."/>
        </authorList>
    </citation>
    <scope>NUCLEOTIDE SEQUENCE [LARGE SCALE GENOMIC DNA]</scope>
    <source>
        <strain evidence="2 3">DSM 41827</strain>
    </source>
</reference>
<gene>
    <name evidence="2" type="ORF">HDA42_007273</name>
</gene>
<organism evidence="2 3">
    <name type="scientific">Streptomyces murinus</name>
    <dbReference type="NCBI Taxonomy" id="33900"/>
    <lineage>
        <taxon>Bacteria</taxon>
        <taxon>Bacillati</taxon>
        <taxon>Actinomycetota</taxon>
        <taxon>Actinomycetes</taxon>
        <taxon>Kitasatosporales</taxon>
        <taxon>Streptomycetaceae</taxon>
        <taxon>Streptomyces</taxon>
    </lineage>
</organism>
<name>A0A7W3RQ54_STRMR</name>
<sequence length="261" mass="28401">MWCSPPTWWCASPPERDAGGPSRQRGLAPPSRGCFGARPGIRTRLRARMSGARRRVPNGRTGCPRGRRGTRWWYVVTVRWAGVSGPGGSRAATRAPVVGTPTRRRFRTVRHEHAPVGESGHGLRRAVRCPRAGPRPTRGERTARRAPARFGPTPSERPCAIPGAFRQPRAAPGPSRHPCAVPGECATRRGSSAGRAIAEWLFLRLAFGPARRPAPDGPSPLPDGRRGPRHASPPDAASSPWSRALPPRRRRPRRPPRRGGA</sequence>
<evidence type="ECO:0000313" key="3">
    <source>
        <dbReference type="Proteomes" id="UP000577386"/>
    </source>
</evidence>
<dbReference type="AlphaFoldDB" id="A0A7W3RQ54"/>
<accession>A0A7W3RQ54</accession>
<feature type="compositionally biased region" description="Low complexity" evidence="1">
    <location>
        <begin position="233"/>
        <end position="244"/>
    </location>
</feature>
<proteinExistence type="predicted"/>
<evidence type="ECO:0000313" key="2">
    <source>
        <dbReference type="EMBL" id="MBA9058095.1"/>
    </source>
</evidence>
<dbReference type="EMBL" id="JACJIJ010000002">
    <property type="protein sequence ID" value="MBA9058095.1"/>
    <property type="molecule type" value="Genomic_DNA"/>
</dbReference>
<feature type="region of interest" description="Disordered" evidence="1">
    <location>
        <begin position="13"/>
        <end position="32"/>
    </location>
</feature>
<comment type="caution">
    <text evidence="2">The sequence shown here is derived from an EMBL/GenBank/DDBJ whole genome shotgun (WGS) entry which is preliminary data.</text>
</comment>
<protein>
    <submittedName>
        <fullName evidence="2">Uncharacterized protein</fullName>
    </submittedName>
</protein>
<dbReference type="Proteomes" id="UP000577386">
    <property type="component" value="Unassembled WGS sequence"/>
</dbReference>
<feature type="region of interest" description="Disordered" evidence="1">
    <location>
        <begin position="115"/>
        <end position="178"/>
    </location>
</feature>
<keyword evidence="3" id="KW-1185">Reference proteome</keyword>
<feature type="region of interest" description="Disordered" evidence="1">
    <location>
        <begin position="209"/>
        <end position="261"/>
    </location>
</feature>